<dbReference type="GO" id="GO:0000150">
    <property type="term" value="F:DNA strand exchange activity"/>
    <property type="evidence" value="ECO:0007669"/>
    <property type="project" value="InterPro"/>
</dbReference>
<evidence type="ECO:0000313" key="3">
    <source>
        <dbReference type="EMBL" id="OPH83870.1"/>
    </source>
</evidence>
<feature type="domain" description="Recombinase" evidence="2">
    <location>
        <begin position="170"/>
        <end position="284"/>
    </location>
</feature>
<dbReference type="AlphaFoldDB" id="A0A1V4I207"/>
<reference evidence="3 4" key="1">
    <citation type="submission" date="2017-02" db="EMBL/GenBank/DDBJ databases">
        <title>Genome sequence of the nitrite-oxidizing bacterium Nitrobacter vulgaris strain Ab1.</title>
        <authorList>
            <person name="Mellbye B.L."/>
            <person name="Davis E.W."/>
            <person name="Spieck E."/>
            <person name="Chang J.H."/>
            <person name="Bottomley P.J."/>
            <person name="Sayavedra-Soto L.A."/>
        </authorList>
    </citation>
    <scope>NUCLEOTIDE SEQUENCE [LARGE SCALE GENOMIC DNA]</scope>
    <source>
        <strain evidence="3 4">Ab1</strain>
    </source>
</reference>
<keyword evidence="4" id="KW-1185">Reference proteome</keyword>
<dbReference type="PROSITE" id="PS51736">
    <property type="entry name" value="RECOMBINASES_3"/>
    <property type="match status" value="1"/>
</dbReference>
<dbReference type="InterPro" id="IPR006119">
    <property type="entry name" value="Resolv_N"/>
</dbReference>
<dbReference type="STRING" id="29421.B2M20_04670"/>
<dbReference type="GO" id="GO:0003677">
    <property type="term" value="F:DNA binding"/>
    <property type="evidence" value="ECO:0007669"/>
    <property type="project" value="InterPro"/>
</dbReference>
<dbReference type="PANTHER" id="PTHR30461:SF23">
    <property type="entry name" value="DNA RECOMBINASE-RELATED"/>
    <property type="match status" value="1"/>
</dbReference>
<dbReference type="SMART" id="SM00857">
    <property type="entry name" value="Resolvase"/>
    <property type="match status" value="1"/>
</dbReference>
<protein>
    <submittedName>
        <fullName evidence="3">Recombinase</fullName>
    </submittedName>
</protein>
<dbReference type="Gene3D" id="3.90.1750.20">
    <property type="entry name" value="Putative Large Serine Recombinase, Chain B, Domain 2"/>
    <property type="match status" value="1"/>
</dbReference>
<dbReference type="PANTHER" id="PTHR30461">
    <property type="entry name" value="DNA-INVERTASE FROM LAMBDOID PROPHAGE"/>
    <property type="match status" value="1"/>
</dbReference>
<dbReference type="Pfam" id="PF00239">
    <property type="entry name" value="Resolvase"/>
    <property type="match status" value="1"/>
</dbReference>
<dbReference type="RefSeq" id="WP_079445925.1">
    <property type="nucleotide sequence ID" value="NZ_MWPQ01000020.1"/>
</dbReference>
<evidence type="ECO:0000259" key="2">
    <source>
        <dbReference type="PROSITE" id="PS51737"/>
    </source>
</evidence>
<name>A0A1V4I207_NITVU</name>
<dbReference type="InterPro" id="IPR011109">
    <property type="entry name" value="DNA_bind_recombinase_dom"/>
</dbReference>
<accession>A0A1V4I207</accession>
<dbReference type="PROSITE" id="PS51737">
    <property type="entry name" value="RECOMBINASE_DNA_BIND"/>
    <property type="match status" value="1"/>
</dbReference>
<evidence type="ECO:0000259" key="1">
    <source>
        <dbReference type="PROSITE" id="PS51736"/>
    </source>
</evidence>
<evidence type="ECO:0000313" key="4">
    <source>
        <dbReference type="Proteomes" id="UP000189940"/>
    </source>
</evidence>
<feature type="domain" description="Resolvase/invertase-type recombinase catalytic" evidence="1">
    <location>
        <begin position="10"/>
        <end position="162"/>
    </location>
</feature>
<dbReference type="Pfam" id="PF07508">
    <property type="entry name" value="Recombinase"/>
    <property type="match status" value="1"/>
</dbReference>
<dbReference type="SUPFAM" id="SSF53041">
    <property type="entry name" value="Resolvase-like"/>
    <property type="match status" value="1"/>
</dbReference>
<sequence length="552" mass="61892">MKPADNRVVRCAIYTRVSTDSGLDQEFNSLDAQYDASQAYIRSQAHAGWSLVKGRYDDGGFSGGSTDRPALQRLLADVAARRVHIIVVYKVDRLTRSLADFAKLVELFDTHGVSFVSVTQQFNTTTSMGRLTLNVLLSFAQFEREVTSERIRDKIAASKRKGLWVGGMVPLGYILKDGQLHIHEEEANIVRLIFQRYLELGSVNRLVKDLKERGFKSKIRQLASGGTRGGVPFTQGPLFYMLRNRFYLGEVKFKGEILPGPQPALLDRTLFEAVQQRLTEQWSHRTTTRIRTRALLAGLLFDDAGHRMILTYASRDRVRHRYYVSAPCIRGRTDEPVGSVTRVPASEIEATISKAVMANTDIDESPSNETLSRETIERFVTRIEVRKKQLAITLRSDGNNNQEIHSHHDPDPAEHRALTSRTIVVPWKKPSRPAREILLPANTPEHRARAMKAERRSALIRAIGRGRLWLQEVVDGRETIESLAVRQHCSTRHITLTLSLAFLAPTLVSAAVEGRLPRGIGVAALRDAPAEWLQQMTRLGLAPADAPGSTTR</sequence>
<gene>
    <name evidence="3" type="ORF">B2M20_04670</name>
</gene>
<dbReference type="InterPro" id="IPR036162">
    <property type="entry name" value="Resolvase-like_N_sf"/>
</dbReference>
<dbReference type="EMBL" id="MWPQ01000020">
    <property type="protein sequence ID" value="OPH83870.1"/>
    <property type="molecule type" value="Genomic_DNA"/>
</dbReference>
<organism evidence="3 4">
    <name type="scientific">Nitrobacter vulgaris</name>
    <dbReference type="NCBI Taxonomy" id="29421"/>
    <lineage>
        <taxon>Bacteria</taxon>
        <taxon>Pseudomonadati</taxon>
        <taxon>Pseudomonadota</taxon>
        <taxon>Alphaproteobacteria</taxon>
        <taxon>Hyphomicrobiales</taxon>
        <taxon>Nitrobacteraceae</taxon>
        <taxon>Nitrobacter</taxon>
    </lineage>
</organism>
<dbReference type="Proteomes" id="UP000189940">
    <property type="component" value="Unassembled WGS sequence"/>
</dbReference>
<dbReference type="OrthoDB" id="9800103at2"/>
<proteinExistence type="predicted"/>
<dbReference type="Gene3D" id="3.40.50.1390">
    <property type="entry name" value="Resolvase, N-terminal catalytic domain"/>
    <property type="match status" value="1"/>
</dbReference>
<dbReference type="CDD" id="cd03768">
    <property type="entry name" value="SR_ResInv"/>
    <property type="match status" value="1"/>
</dbReference>
<dbReference type="InterPro" id="IPR038109">
    <property type="entry name" value="DNA_bind_recomb_sf"/>
</dbReference>
<comment type="caution">
    <text evidence="3">The sequence shown here is derived from an EMBL/GenBank/DDBJ whole genome shotgun (WGS) entry which is preliminary data.</text>
</comment>
<dbReference type="InterPro" id="IPR050639">
    <property type="entry name" value="SSR_resolvase"/>
</dbReference>